<dbReference type="EMBL" id="FNTF01000002">
    <property type="protein sequence ID" value="SED87631.1"/>
    <property type="molecule type" value="Genomic_DNA"/>
</dbReference>
<dbReference type="AlphaFoldDB" id="A0A1H5E911"/>
<protein>
    <submittedName>
        <fullName evidence="1">Uncharacterized protein</fullName>
    </submittedName>
</protein>
<dbReference type="Proteomes" id="UP000183114">
    <property type="component" value="Unassembled WGS sequence"/>
</dbReference>
<reference evidence="1 2" key="1">
    <citation type="submission" date="2016-10" db="EMBL/GenBank/DDBJ databases">
        <authorList>
            <person name="de Groot N.N."/>
        </authorList>
    </citation>
    <scope>NUCLEOTIDE SEQUENCE [LARGE SCALE GENOMIC DNA]</scope>
    <source>
        <strain evidence="1 2">BS3655</strain>
    </source>
</reference>
<organism evidence="1 2">
    <name type="scientific">Pseudomonas frederiksbergensis</name>
    <dbReference type="NCBI Taxonomy" id="104087"/>
    <lineage>
        <taxon>Bacteria</taxon>
        <taxon>Pseudomonadati</taxon>
        <taxon>Pseudomonadota</taxon>
        <taxon>Gammaproteobacteria</taxon>
        <taxon>Pseudomonadales</taxon>
        <taxon>Pseudomonadaceae</taxon>
        <taxon>Pseudomonas</taxon>
    </lineage>
</organism>
<accession>A0A1H5E911</accession>
<proteinExistence type="predicted"/>
<gene>
    <name evidence="1" type="ORF">SAMN04490185_4408</name>
</gene>
<sequence length="48" mass="5506">MTTLHIDELTDWSVLALKGFNEQRSTDTRKLPSKRICDRFALLASLTL</sequence>
<name>A0A1H5E911_9PSED</name>
<evidence type="ECO:0000313" key="1">
    <source>
        <dbReference type="EMBL" id="SED87631.1"/>
    </source>
</evidence>
<evidence type="ECO:0000313" key="2">
    <source>
        <dbReference type="Proteomes" id="UP000183114"/>
    </source>
</evidence>